<sequence>MAGRALDGAVEPIAQSGGGVVEAYPQVTSEERLTASHLYSVTRSLFEQHGFTYLRRKGTKHCVVRRVVAPAAGGPVG</sequence>
<evidence type="ECO:0000313" key="2">
    <source>
        <dbReference type="Proteomes" id="UP001157017"/>
    </source>
</evidence>
<protein>
    <submittedName>
        <fullName evidence="1">Uncharacterized protein</fullName>
    </submittedName>
</protein>
<organism evidence="1 2">
    <name type="scientific">Angustibacter aerolatus</name>
    <dbReference type="NCBI Taxonomy" id="1162965"/>
    <lineage>
        <taxon>Bacteria</taxon>
        <taxon>Bacillati</taxon>
        <taxon>Actinomycetota</taxon>
        <taxon>Actinomycetes</taxon>
        <taxon>Kineosporiales</taxon>
        <taxon>Kineosporiaceae</taxon>
    </lineage>
</organism>
<dbReference type="EMBL" id="BSUZ01000001">
    <property type="protein sequence ID" value="GMA86294.1"/>
    <property type="molecule type" value="Genomic_DNA"/>
</dbReference>
<proteinExistence type="predicted"/>
<accession>A0ABQ6JEQ6</accession>
<keyword evidence="2" id="KW-1185">Reference proteome</keyword>
<reference evidence="2" key="1">
    <citation type="journal article" date="2019" name="Int. J. Syst. Evol. Microbiol.">
        <title>The Global Catalogue of Microorganisms (GCM) 10K type strain sequencing project: providing services to taxonomists for standard genome sequencing and annotation.</title>
        <authorList>
            <consortium name="The Broad Institute Genomics Platform"/>
            <consortium name="The Broad Institute Genome Sequencing Center for Infectious Disease"/>
            <person name="Wu L."/>
            <person name="Ma J."/>
        </authorList>
    </citation>
    <scope>NUCLEOTIDE SEQUENCE [LARGE SCALE GENOMIC DNA]</scope>
    <source>
        <strain evidence="2">NBRC 108730</strain>
    </source>
</reference>
<dbReference type="Proteomes" id="UP001157017">
    <property type="component" value="Unassembled WGS sequence"/>
</dbReference>
<gene>
    <name evidence="1" type="ORF">GCM10025868_15440</name>
</gene>
<evidence type="ECO:0000313" key="1">
    <source>
        <dbReference type="EMBL" id="GMA86294.1"/>
    </source>
</evidence>
<name>A0ABQ6JEQ6_9ACTN</name>
<comment type="caution">
    <text evidence="1">The sequence shown here is derived from an EMBL/GenBank/DDBJ whole genome shotgun (WGS) entry which is preliminary data.</text>
</comment>